<dbReference type="SUPFAM" id="SSF109854">
    <property type="entry name" value="DinB/YfiT-like putative metalloenzymes"/>
    <property type="match status" value="1"/>
</dbReference>
<dbReference type="Proteomes" id="UP001595935">
    <property type="component" value="Unassembled WGS sequence"/>
</dbReference>
<protein>
    <submittedName>
        <fullName evidence="2">DinB family protein</fullName>
    </submittedName>
</protein>
<reference evidence="3" key="1">
    <citation type="journal article" date="2019" name="Int. J. Syst. Evol. Microbiol.">
        <title>The Global Catalogue of Microorganisms (GCM) 10K type strain sequencing project: providing services to taxonomists for standard genome sequencing and annotation.</title>
        <authorList>
            <consortium name="The Broad Institute Genomics Platform"/>
            <consortium name="The Broad Institute Genome Sequencing Center for Infectious Disease"/>
            <person name="Wu L."/>
            <person name="Ma J."/>
        </authorList>
    </citation>
    <scope>NUCLEOTIDE SEQUENCE [LARGE SCALE GENOMIC DNA]</scope>
    <source>
        <strain evidence="3">WYCCWR 13023</strain>
    </source>
</reference>
<comment type="caution">
    <text evidence="2">The sequence shown here is derived from an EMBL/GenBank/DDBJ whole genome shotgun (WGS) entry which is preliminary data.</text>
</comment>
<feature type="domain" description="DinB-like" evidence="1">
    <location>
        <begin position="13"/>
        <end position="159"/>
    </location>
</feature>
<accession>A0ABV9PJ86</accession>
<dbReference type="InterPro" id="IPR024775">
    <property type="entry name" value="DinB-like"/>
</dbReference>
<dbReference type="InterPro" id="IPR034660">
    <property type="entry name" value="DinB/YfiT-like"/>
</dbReference>
<dbReference type="EMBL" id="JBHSGV010000011">
    <property type="protein sequence ID" value="MFC4750059.1"/>
    <property type="molecule type" value="Genomic_DNA"/>
</dbReference>
<gene>
    <name evidence="2" type="ORF">ACFO5S_21580</name>
</gene>
<name>A0ABV9PJ86_9FLAO</name>
<proteinExistence type="predicted"/>
<evidence type="ECO:0000313" key="2">
    <source>
        <dbReference type="EMBL" id="MFC4750059.1"/>
    </source>
</evidence>
<dbReference type="RefSeq" id="WP_213260042.1">
    <property type="nucleotide sequence ID" value="NZ_JAGYWA010000011.1"/>
</dbReference>
<evidence type="ECO:0000259" key="1">
    <source>
        <dbReference type="Pfam" id="PF12867"/>
    </source>
</evidence>
<evidence type="ECO:0000313" key="3">
    <source>
        <dbReference type="Proteomes" id="UP001595935"/>
    </source>
</evidence>
<dbReference type="Pfam" id="PF12867">
    <property type="entry name" value="DinB_2"/>
    <property type="match status" value="1"/>
</dbReference>
<keyword evidence="3" id="KW-1185">Reference proteome</keyword>
<sequence length="169" mass="19633">MKTLIQKNSIDTFQKLNETLSLFTESDLNKIPYEGSWTAGQVVQHIILADSGFPQLFAGKTEKTTRKPDEKVKDIDALFLNFNLKMDAPVFLIPEKKEYNKNDLNLKLLKIESELLECAENYDLTLTSLDFQLPGFDHFTFYEWIDFALVHTQRHTNQLNKIFKSLNNL</sequence>
<organism evidence="2 3">
    <name type="scientific">Flavobacterium branchiicola</name>
    <dbReference type="NCBI Taxonomy" id="1114875"/>
    <lineage>
        <taxon>Bacteria</taxon>
        <taxon>Pseudomonadati</taxon>
        <taxon>Bacteroidota</taxon>
        <taxon>Flavobacteriia</taxon>
        <taxon>Flavobacteriales</taxon>
        <taxon>Flavobacteriaceae</taxon>
        <taxon>Flavobacterium</taxon>
    </lineage>
</organism>
<dbReference type="Gene3D" id="1.20.120.450">
    <property type="entry name" value="dinb family like domain"/>
    <property type="match status" value="1"/>
</dbReference>